<dbReference type="PRINTS" id="PR00039">
    <property type="entry name" value="HTHLYSR"/>
</dbReference>
<organism evidence="6 7">
    <name type="scientific">Streptomyces mobaraensis</name>
    <name type="common">Streptoverticillium mobaraense</name>
    <dbReference type="NCBI Taxonomy" id="35621"/>
    <lineage>
        <taxon>Bacteria</taxon>
        <taxon>Bacillati</taxon>
        <taxon>Actinomycetota</taxon>
        <taxon>Actinomycetes</taxon>
        <taxon>Kitasatosporales</taxon>
        <taxon>Streptomycetaceae</taxon>
        <taxon>Streptomyces</taxon>
    </lineage>
</organism>
<dbReference type="SUPFAM" id="SSF53850">
    <property type="entry name" value="Periplasmic binding protein-like II"/>
    <property type="match status" value="1"/>
</dbReference>
<dbReference type="Gene3D" id="1.10.10.10">
    <property type="entry name" value="Winged helix-like DNA-binding domain superfamily/Winged helix DNA-binding domain"/>
    <property type="match status" value="1"/>
</dbReference>
<evidence type="ECO:0000256" key="3">
    <source>
        <dbReference type="ARBA" id="ARBA00023125"/>
    </source>
</evidence>
<evidence type="ECO:0000259" key="5">
    <source>
        <dbReference type="PROSITE" id="PS50931"/>
    </source>
</evidence>
<dbReference type="FunFam" id="1.10.10.10:FF:000001">
    <property type="entry name" value="LysR family transcriptional regulator"/>
    <property type="match status" value="1"/>
</dbReference>
<dbReference type="Pfam" id="PF00126">
    <property type="entry name" value="HTH_1"/>
    <property type="match status" value="1"/>
</dbReference>
<keyword evidence="3" id="KW-0238">DNA-binding</keyword>
<dbReference type="RefSeq" id="WP_152263234.1">
    <property type="nucleotide sequence ID" value="NZ_VOKX01000015.1"/>
</dbReference>
<feature type="domain" description="HTH lysR-type" evidence="5">
    <location>
        <begin position="3"/>
        <end position="60"/>
    </location>
</feature>
<evidence type="ECO:0000256" key="2">
    <source>
        <dbReference type="ARBA" id="ARBA00023015"/>
    </source>
</evidence>
<reference evidence="6 7" key="1">
    <citation type="journal article" date="2019" name="Microb. Cell Fact.">
        <title>Exploring novel herbicidin analogues by transcriptional regulator overexpression and MS/MS molecular networking.</title>
        <authorList>
            <person name="Shi Y."/>
            <person name="Gu R."/>
            <person name="Li Y."/>
            <person name="Wang X."/>
            <person name="Ren W."/>
            <person name="Li X."/>
            <person name="Wang L."/>
            <person name="Xie Y."/>
            <person name="Hong B."/>
        </authorList>
    </citation>
    <scope>NUCLEOTIDE SEQUENCE [LARGE SCALE GENOMIC DNA]</scope>
    <source>
        <strain evidence="6 7">US-43</strain>
    </source>
</reference>
<dbReference type="EMBL" id="VOKX01000015">
    <property type="protein sequence ID" value="KAB7847808.1"/>
    <property type="molecule type" value="Genomic_DNA"/>
</dbReference>
<keyword evidence="2" id="KW-0805">Transcription regulation</keyword>
<dbReference type="Gene3D" id="3.40.190.10">
    <property type="entry name" value="Periplasmic binding protein-like II"/>
    <property type="match status" value="2"/>
</dbReference>
<comment type="caution">
    <text evidence="6">The sequence shown here is derived from an EMBL/GenBank/DDBJ whole genome shotgun (WGS) entry which is preliminary data.</text>
</comment>
<evidence type="ECO:0000256" key="4">
    <source>
        <dbReference type="ARBA" id="ARBA00023163"/>
    </source>
</evidence>
<protein>
    <submittedName>
        <fullName evidence="6">LysR family transcriptional regulator</fullName>
    </submittedName>
</protein>
<name>A0A5N5WAS1_STRMB</name>
<keyword evidence="4" id="KW-0804">Transcription</keyword>
<dbReference type="PROSITE" id="PS50931">
    <property type="entry name" value="HTH_LYSR"/>
    <property type="match status" value="1"/>
</dbReference>
<accession>A0A5N5WAS1</accession>
<dbReference type="Proteomes" id="UP000327000">
    <property type="component" value="Unassembled WGS sequence"/>
</dbReference>
<gene>
    <name evidence="6" type="ORF">FRZ00_10720</name>
</gene>
<keyword evidence="7" id="KW-1185">Reference proteome</keyword>
<dbReference type="PANTHER" id="PTHR30346:SF0">
    <property type="entry name" value="HCA OPERON TRANSCRIPTIONAL ACTIVATOR HCAR"/>
    <property type="match status" value="1"/>
</dbReference>
<dbReference type="OrthoDB" id="3636008at2"/>
<dbReference type="InterPro" id="IPR000847">
    <property type="entry name" value="LysR_HTH_N"/>
</dbReference>
<dbReference type="InterPro" id="IPR036390">
    <property type="entry name" value="WH_DNA-bd_sf"/>
</dbReference>
<proteinExistence type="inferred from homology"/>
<dbReference type="SUPFAM" id="SSF46785">
    <property type="entry name" value="Winged helix' DNA-binding domain"/>
    <property type="match status" value="1"/>
</dbReference>
<comment type="similarity">
    <text evidence="1">Belongs to the LysR transcriptional regulatory family.</text>
</comment>
<dbReference type="GO" id="GO:0003700">
    <property type="term" value="F:DNA-binding transcription factor activity"/>
    <property type="evidence" value="ECO:0007669"/>
    <property type="project" value="InterPro"/>
</dbReference>
<dbReference type="GO" id="GO:0032993">
    <property type="term" value="C:protein-DNA complex"/>
    <property type="evidence" value="ECO:0007669"/>
    <property type="project" value="TreeGrafter"/>
</dbReference>
<dbReference type="InterPro" id="IPR036388">
    <property type="entry name" value="WH-like_DNA-bd_sf"/>
</dbReference>
<evidence type="ECO:0000256" key="1">
    <source>
        <dbReference type="ARBA" id="ARBA00009437"/>
    </source>
</evidence>
<dbReference type="GO" id="GO:0003677">
    <property type="term" value="F:DNA binding"/>
    <property type="evidence" value="ECO:0007669"/>
    <property type="project" value="UniProtKB-KW"/>
</dbReference>
<dbReference type="InterPro" id="IPR005119">
    <property type="entry name" value="LysR_subst-bd"/>
</dbReference>
<sequence>MDVELRHLRALVTIADEGTVTAAAARLHLTQPALSRTLARLEHHVGVTLVDRSSRRLALTPAGRTLYDHGRAILAHVDAALADTAAVSRPLRLGYSCAVLGRSTVPLLRSWRRDHPHVPLELRRRDEGTAGLATGETDAAVVRADPGDPRLSVLPLYTEDRFAALPDNHPLATRPEVTLAELSGETLTLWREDSTSGPALWEDTRRPATGAAVRDVDEWLNVISVGDSIGVAAAGTAESHTHPGVRFVRIADARPATVYLAHPAQPTHPSTPDLVVAVKELVSGDAFPAV</sequence>
<evidence type="ECO:0000313" key="7">
    <source>
        <dbReference type="Proteomes" id="UP000327000"/>
    </source>
</evidence>
<dbReference type="PANTHER" id="PTHR30346">
    <property type="entry name" value="TRANSCRIPTIONAL DUAL REGULATOR HCAR-RELATED"/>
    <property type="match status" value="1"/>
</dbReference>
<evidence type="ECO:0000313" key="6">
    <source>
        <dbReference type="EMBL" id="KAB7847808.1"/>
    </source>
</evidence>
<dbReference type="AlphaFoldDB" id="A0A5N5WAS1"/>
<dbReference type="Pfam" id="PF03466">
    <property type="entry name" value="LysR_substrate"/>
    <property type="match status" value="1"/>
</dbReference>